<dbReference type="InterPro" id="IPR002018">
    <property type="entry name" value="CarbesteraseB"/>
</dbReference>
<dbReference type="Pfam" id="PF00135">
    <property type="entry name" value="COesterase"/>
    <property type="match status" value="1"/>
</dbReference>
<evidence type="ECO:0000256" key="3">
    <source>
        <dbReference type="ARBA" id="ARBA00022801"/>
    </source>
</evidence>
<evidence type="ECO:0000256" key="1">
    <source>
        <dbReference type="ARBA" id="ARBA00005964"/>
    </source>
</evidence>
<dbReference type="AlphaFoldDB" id="A0A4S8MXH7"/>
<dbReference type="OrthoDB" id="408631at2759"/>
<evidence type="ECO:0000256" key="4">
    <source>
        <dbReference type="RuleBase" id="RU361235"/>
    </source>
</evidence>
<feature type="domain" description="Carboxylesterase type B" evidence="5">
    <location>
        <begin position="34"/>
        <end position="505"/>
    </location>
</feature>
<evidence type="ECO:0000259" key="5">
    <source>
        <dbReference type="Pfam" id="PF00135"/>
    </source>
</evidence>
<evidence type="ECO:0000256" key="2">
    <source>
        <dbReference type="ARBA" id="ARBA00010515"/>
    </source>
</evidence>
<gene>
    <name evidence="6" type="ORF">K435DRAFT_772192</name>
</gene>
<evidence type="ECO:0000313" key="7">
    <source>
        <dbReference type="Proteomes" id="UP000297245"/>
    </source>
</evidence>
<dbReference type="GO" id="GO:0016787">
    <property type="term" value="F:hydrolase activity"/>
    <property type="evidence" value="ECO:0007669"/>
    <property type="project" value="UniProtKB-KW"/>
</dbReference>
<organism evidence="6 7">
    <name type="scientific">Dendrothele bispora (strain CBS 962.96)</name>
    <dbReference type="NCBI Taxonomy" id="1314807"/>
    <lineage>
        <taxon>Eukaryota</taxon>
        <taxon>Fungi</taxon>
        <taxon>Dikarya</taxon>
        <taxon>Basidiomycota</taxon>
        <taxon>Agaricomycotina</taxon>
        <taxon>Agaricomycetes</taxon>
        <taxon>Agaricomycetidae</taxon>
        <taxon>Agaricales</taxon>
        <taxon>Agaricales incertae sedis</taxon>
        <taxon>Dendrothele</taxon>
    </lineage>
</organism>
<dbReference type="EC" id="3.1.1.-" evidence="4"/>
<keyword evidence="3 4" id="KW-0378">Hydrolase</keyword>
<dbReference type="InterPro" id="IPR029058">
    <property type="entry name" value="AB_hydrolase_fold"/>
</dbReference>
<dbReference type="EMBL" id="ML179036">
    <property type="protein sequence ID" value="THV07811.1"/>
    <property type="molecule type" value="Genomic_DNA"/>
</dbReference>
<dbReference type="PANTHER" id="PTHR45570:SF1">
    <property type="entry name" value="CARBOXYLIC ESTER HYDROLASE"/>
    <property type="match status" value="1"/>
</dbReference>
<feature type="signal peptide" evidence="4">
    <location>
        <begin position="1"/>
        <end position="19"/>
    </location>
</feature>
<feature type="chain" id="PRO_5020980888" description="Carboxylic ester hydrolase" evidence="4">
    <location>
        <begin position="20"/>
        <end position="545"/>
    </location>
</feature>
<comment type="similarity">
    <text evidence="2">Belongs to the 'GDXG' lipolytic enzyme family.</text>
</comment>
<dbReference type="Gene3D" id="3.40.50.1820">
    <property type="entry name" value="alpha/beta hydrolase"/>
    <property type="match status" value="1"/>
</dbReference>
<dbReference type="InterPro" id="IPR019826">
    <property type="entry name" value="Carboxylesterase_B_AS"/>
</dbReference>
<dbReference type="PROSITE" id="PS00122">
    <property type="entry name" value="CARBOXYLESTERASE_B_1"/>
    <property type="match status" value="1"/>
</dbReference>
<dbReference type="PROSITE" id="PS01173">
    <property type="entry name" value="LIPASE_GDXG_HIS"/>
    <property type="match status" value="1"/>
</dbReference>
<dbReference type="Proteomes" id="UP000297245">
    <property type="component" value="Unassembled WGS sequence"/>
</dbReference>
<comment type="similarity">
    <text evidence="1 4">Belongs to the type-B carboxylesterase/lipase family.</text>
</comment>
<proteinExistence type="inferred from homology"/>
<sequence>MMLTTVLLVVCSLFASTFSAPVAPPPVRASSATTVNTPIGTAQGVLDGSGSAVRFAVKYASADRFASSKVSTAWTFPNNGTDPSALPLPCPQLGLDDSQLDEDCLSMLLFVPPSFNPPSPGSPGMPVMMWIHGGSFIVGSATAPGLDGSNLALATNSIVAVIQYRLGAFGFLSPDGTNNNAVRDVMNALQFLQNNVASFGGNPDLITIAGQSSGATMVRALLAVPEAEPLFKQAILQSDPMDFGFLSTTTQSTLQSYFASQLPSSCTLTDPSCLSTSSLLSTSMATFGAAGSLDPAAGTFSPMRPVHDGSLLTSSLDLTSLPSFPTQSKSILITNVLDEATMAIYSLNRDLIPEAQFPTAVGGTFDKNRTSTILGSSFYKTPPPQNGQSSQTVDARVQLADLGTDYLWKCPGWSFARLFETFGGHVFVGTWFVGQTYPGNEQVSECLESGVVCHQDDIEMVFGTVDNPSDEQKAVILEMQARYKMFLLTGNPNVPAFESWQEVEAKVDGDVRAKKLGGQGLVDVGSCSPDFWGEEVQYDYQVFGI</sequence>
<reference evidence="6 7" key="1">
    <citation type="journal article" date="2019" name="Nat. Ecol. Evol.">
        <title>Megaphylogeny resolves global patterns of mushroom evolution.</title>
        <authorList>
            <person name="Varga T."/>
            <person name="Krizsan K."/>
            <person name="Foldi C."/>
            <person name="Dima B."/>
            <person name="Sanchez-Garcia M."/>
            <person name="Sanchez-Ramirez S."/>
            <person name="Szollosi G.J."/>
            <person name="Szarkandi J.G."/>
            <person name="Papp V."/>
            <person name="Albert L."/>
            <person name="Andreopoulos W."/>
            <person name="Angelini C."/>
            <person name="Antonin V."/>
            <person name="Barry K.W."/>
            <person name="Bougher N.L."/>
            <person name="Buchanan P."/>
            <person name="Buyck B."/>
            <person name="Bense V."/>
            <person name="Catcheside P."/>
            <person name="Chovatia M."/>
            <person name="Cooper J."/>
            <person name="Damon W."/>
            <person name="Desjardin D."/>
            <person name="Finy P."/>
            <person name="Geml J."/>
            <person name="Haridas S."/>
            <person name="Hughes K."/>
            <person name="Justo A."/>
            <person name="Karasinski D."/>
            <person name="Kautmanova I."/>
            <person name="Kiss B."/>
            <person name="Kocsube S."/>
            <person name="Kotiranta H."/>
            <person name="LaButti K.M."/>
            <person name="Lechner B.E."/>
            <person name="Liimatainen K."/>
            <person name="Lipzen A."/>
            <person name="Lukacs Z."/>
            <person name="Mihaltcheva S."/>
            <person name="Morgado L.N."/>
            <person name="Niskanen T."/>
            <person name="Noordeloos M.E."/>
            <person name="Ohm R.A."/>
            <person name="Ortiz-Santana B."/>
            <person name="Ovrebo C."/>
            <person name="Racz N."/>
            <person name="Riley R."/>
            <person name="Savchenko A."/>
            <person name="Shiryaev A."/>
            <person name="Soop K."/>
            <person name="Spirin V."/>
            <person name="Szebenyi C."/>
            <person name="Tomsovsky M."/>
            <person name="Tulloss R.E."/>
            <person name="Uehling J."/>
            <person name="Grigoriev I.V."/>
            <person name="Vagvolgyi C."/>
            <person name="Papp T."/>
            <person name="Martin F.M."/>
            <person name="Miettinen O."/>
            <person name="Hibbett D.S."/>
            <person name="Nagy L.G."/>
        </authorList>
    </citation>
    <scope>NUCLEOTIDE SEQUENCE [LARGE SCALE GENOMIC DNA]</scope>
    <source>
        <strain evidence="6 7">CBS 962.96</strain>
    </source>
</reference>
<dbReference type="SUPFAM" id="SSF53474">
    <property type="entry name" value="alpha/beta-Hydrolases"/>
    <property type="match status" value="1"/>
</dbReference>
<dbReference type="InterPro" id="IPR002168">
    <property type="entry name" value="Lipase_GDXG_HIS_AS"/>
</dbReference>
<name>A0A4S8MXH7_DENBC</name>
<keyword evidence="7" id="KW-1185">Reference proteome</keyword>
<protein>
    <recommendedName>
        <fullName evidence="4">Carboxylic ester hydrolase</fullName>
        <ecNumber evidence="4">3.1.1.-</ecNumber>
    </recommendedName>
</protein>
<dbReference type="PANTHER" id="PTHR45570">
    <property type="entry name" value="CARBOXYLIC ESTER HYDROLASE"/>
    <property type="match status" value="1"/>
</dbReference>
<evidence type="ECO:0000313" key="6">
    <source>
        <dbReference type="EMBL" id="THV07811.1"/>
    </source>
</evidence>
<keyword evidence="4" id="KW-0732">Signal</keyword>
<accession>A0A4S8MXH7</accession>